<name>A0A1A2EDJ3_MYCSD</name>
<dbReference type="AlphaFoldDB" id="A0A1A2EDJ3"/>
<evidence type="ECO:0000313" key="2">
    <source>
        <dbReference type="EMBL" id="OBG09502.1"/>
    </source>
</evidence>
<proteinExistence type="predicted"/>
<evidence type="ECO:0008006" key="4">
    <source>
        <dbReference type="Google" id="ProtNLM"/>
    </source>
</evidence>
<dbReference type="EMBL" id="LZIN01000015">
    <property type="protein sequence ID" value="OBG09502.1"/>
    <property type="molecule type" value="Genomic_DNA"/>
</dbReference>
<feature type="signal peptide" evidence="1">
    <location>
        <begin position="1"/>
        <end position="26"/>
    </location>
</feature>
<organism evidence="2 3">
    <name type="scientific">Mycolicibacter sinensis (strain JDM601)</name>
    <name type="common">Mycobacterium sinense</name>
    <dbReference type="NCBI Taxonomy" id="875328"/>
    <lineage>
        <taxon>Bacteria</taxon>
        <taxon>Bacillati</taxon>
        <taxon>Actinomycetota</taxon>
        <taxon>Actinomycetes</taxon>
        <taxon>Mycobacteriales</taxon>
        <taxon>Mycobacteriaceae</taxon>
        <taxon>Mycolicibacter</taxon>
    </lineage>
</organism>
<comment type="caution">
    <text evidence="2">The sequence shown here is derived from an EMBL/GenBank/DDBJ whole genome shotgun (WGS) entry which is preliminary data.</text>
</comment>
<dbReference type="Proteomes" id="UP000093985">
    <property type="component" value="Unassembled WGS sequence"/>
</dbReference>
<keyword evidence="1" id="KW-0732">Signal</keyword>
<protein>
    <recommendedName>
        <fullName evidence="4">PEP-CTERM sorting domain-containing protein</fullName>
    </recommendedName>
</protein>
<feature type="chain" id="PRO_5009825410" description="PEP-CTERM sorting domain-containing protein" evidence="1">
    <location>
        <begin position="27"/>
        <end position="193"/>
    </location>
</feature>
<evidence type="ECO:0000256" key="1">
    <source>
        <dbReference type="SAM" id="SignalP"/>
    </source>
</evidence>
<gene>
    <name evidence="2" type="ORF">A5771_01345</name>
</gene>
<reference evidence="3" key="1">
    <citation type="submission" date="2016-06" db="EMBL/GenBank/DDBJ databases">
        <authorList>
            <person name="Sutton G."/>
            <person name="Brinkac L."/>
            <person name="Sanka R."/>
            <person name="Adams M."/>
            <person name="Lau E."/>
            <person name="Mehaffy C."/>
            <person name="Tameris M."/>
            <person name="Hatherill M."/>
            <person name="Hanekom W."/>
            <person name="Mahomed H."/>
            <person name="Mcshane H."/>
        </authorList>
    </citation>
    <scope>NUCLEOTIDE SEQUENCE [LARGE SCALE GENOMIC DNA]</scope>
    <source>
        <strain evidence="3">852014-51077_SCH5608930-a</strain>
    </source>
</reference>
<dbReference type="OrthoDB" id="4761937at2"/>
<dbReference type="RefSeq" id="WP_064853688.1">
    <property type="nucleotide sequence ID" value="NZ_LZIM01000051.1"/>
</dbReference>
<sequence length="193" mass="19818">MDIRKIGIIGSFAAGAALALAPLAAADTPANPPDFSNILLAEVQSFNWLFGTQATLAGVDEGVITPGDPTAANPLSFSTITAADLQANAAFAALVYGPNWADEMSDGVTGSYNLFNGALTQFTDASNVLMYAFLTGGQEIDINNAGDYLIGSEDGIEHGLSGDGFLADFGNFTTAGFSDLFGYFAPADLDPGV</sequence>
<accession>A0A1A2EDJ3</accession>
<evidence type="ECO:0000313" key="3">
    <source>
        <dbReference type="Proteomes" id="UP000093985"/>
    </source>
</evidence>